<keyword evidence="2" id="KW-0131">Cell cycle</keyword>
<evidence type="ECO:0000313" key="3">
    <source>
        <dbReference type="Proteomes" id="UP000265520"/>
    </source>
</evidence>
<evidence type="ECO:0000256" key="1">
    <source>
        <dbReference type="SAM" id="MobiDB-lite"/>
    </source>
</evidence>
<dbReference type="GO" id="GO:0006508">
    <property type="term" value="P:proteolysis"/>
    <property type="evidence" value="ECO:0007669"/>
    <property type="project" value="UniProtKB-KW"/>
</dbReference>
<dbReference type="GO" id="GO:0051301">
    <property type="term" value="P:cell division"/>
    <property type="evidence" value="ECO:0007669"/>
    <property type="project" value="UniProtKB-KW"/>
</dbReference>
<reference evidence="2 3" key="1">
    <citation type="journal article" date="2018" name="Front. Plant Sci.">
        <title>Red Clover (Trifolium pratense) and Zigzag Clover (T. medium) - A Picture of Genomic Similarities and Differences.</title>
        <authorList>
            <person name="Dluhosova J."/>
            <person name="Istvanek J."/>
            <person name="Nedelnik J."/>
            <person name="Repkova J."/>
        </authorList>
    </citation>
    <scope>NUCLEOTIDE SEQUENCE [LARGE SCALE GENOMIC DNA]</scope>
    <source>
        <strain evidence="3">cv. 10/8</strain>
        <tissue evidence="2">Leaf</tissue>
    </source>
</reference>
<keyword evidence="2" id="KW-0378">Hydrolase</keyword>
<dbReference type="EMBL" id="LXQA011439884">
    <property type="protein sequence ID" value="MCI97315.1"/>
    <property type="molecule type" value="Genomic_DNA"/>
</dbReference>
<organism evidence="2 3">
    <name type="scientific">Trifolium medium</name>
    <dbReference type="NCBI Taxonomy" id="97028"/>
    <lineage>
        <taxon>Eukaryota</taxon>
        <taxon>Viridiplantae</taxon>
        <taxon>Streptophyta</taxon>
        <taxon>Embryophyta</taxon>
        <taxon>Tracheophyta</taxon>
        <taxon>Spermatophyta</taxon>
        <taxon>Magnoliopsida</taxon>
        <taxon>eudicotyledons</taxon>
        <taxon>Gunneridae</taxon>
        <taxon>Pentapetalae</taxon>
        <taxon>rosids</taxon>
        <taxon>fabids</taxon>
        <taxon>Fabales</taxon>
        <taxon>Fabaceae</taxon>
        <taxon>Papilionoideae</taxon>
        <taxon>50 kb inversion clade</taxon>
        <taxon>NPAAA clade</taxon>
        <taxon>Hologalegina</taxon>
        <taxon>IRL clade</taxon>
        <taxon>Trifolieae</taxon>
        <taxon>Trifolium</taxon>
    </lineage>
</organism>
<keyword evidence="2" id="KW-0132">Cell division</keyword>
<name>A0A392WFQ0_9FABA</name>
<protein>
    <submittedName>
        <fullName evidence="2">Cell division protease ftsH-like protein</fullName>
    </submittedName>
</protein>
<dbReference type="AlphaFoldDB" id="A0A392WFQ0"/>
<dbReference type="GO" id="GO:0008233">
    <property type="term" value="F:peptidase activity"/>
    <property type="evidence" value="ECO:0007669"/>
    <property type="project" value="UniProtKB-KW"/>
</dbReference>
<evidence type="ECO:0000313" key="2">
    <source>
        <dbReference type="EMBL" id="MCI97315.1"/>
    </source>
</evidence>
<sequence>TLTGSQIKDLLAKVKSRQKQPESRVVKAQGSSRSNTAATEASTAAAASMAAAAAEKAQGIAP</sequence>
<feature type="non-terminal residue" evidence="2">
    <location>
        <position position="1"/>
    </location>
</feature>
<feature type="non-terminal residue" evidence="2">
    <location>
        <position position="62"/>
    </location>
</feature>
<feature type="region of interest" description="Disordered" evidence="1">
    <location>
        <begin position="13"/>
        <end position="40"/>
    </location>
</feature>
<dbReference type="Proteomes" id="UP000265520">
    <property type="component" value="Unassembled WGS sequence"/>
</dbReference>
<keyword evidence="3" id="KW-1185">Reference proteome</keyword>
<accession>A0A392WFQ0</accession>
<comment type="caution">
    <text evidence="2">The sequence shown here is derived from an EMBL/GenBank/DDBJ whole genome shotgun (WGS) entry which is preliminary data.</text>
</comment>
<keyword evidence="2" id="KW-0645">Protease</keyword>
<proteinExistence type="predicted"/>